<evidence type="ECO:0000313" key="2">
    <source>
        <dbReference type="EMBL" id="KFD61151.1"/>
    </source>
</evidence>
<sequence>MVEGFGNCPDSTSVAKCMDHQLRRSTRMRTYQLGLLNSSFTQQCSITKVLQGDVWTPQRAASCFVVSDVPIIMILHLEIHSFGDRQRCLKLALSCQTSQAGRTPGTGSSSLSCTARISSSNDVVSGFTGAMASFTIQYSSGPA</sequence>
<protein>
    <submittedName>
        <fullName evidence="1">Uncharacterized protein</fullName>
    </submittedName>
</protein>
<keyword evidence="3" id="KW-1185">Reference proteome</keyword>
<organism evidence="1 3">
    <name type="scientific">Trichuris suis</name>
    <name type="common">pig whipworm</name>
    <dbReference type="NCBI Taxonomy" id="68888"/>
    <lineage>
        <taxon>Eukaryota</taxon>
        <taxon>Metazoa</taxon>
        <taxon>Ecdysozoa</taxon>
        <taxon>Nematoda</taxon>
        <taxon>Enoplea</taxon>
        <taxon>Dorylaimia</taxon>
        <taxon>Trichinellida</taxon>
        <taxon>Trichuridae</taxon>
        <taxon>Trichuris</taxon>
    </lineage>
</organism>
<evidence type="ECO:0000313" key="1">
    <source>
        <dbReference type="EMBL" id="KFD50556.1"/>
    </source>
</evidence>
<dbReference type="AlphaFoldDB" id="A0A085M010"/>
<dbReference type="Proteomes" id="UP000030758">
    <property type="component" value="Unassembled WGS sequence"/>
</dbReference>
<proteinExistence type="predicted"/>
<accession>A0A085M010</accession>
<name>A0A085M010_9BILA</name>
<gene>
    <name evidence="1" type="ORF">M513_08624</name>
    <name evidence="2" type="ORF">M514_08624</name>
</gene>
<evidence type="ECO:0000313" key="3">
    <source>
        <dbReference type="Proteomes" id="UP000030764"/>
    </source>
</evidence>
<dbReference type="EMBL" id="KL363252">
    <property type="protein sequence ID" value="KFD50556.1"/>
    <property type="molecule type" value="Genomic_DNA"/>
</dbReference>
<dbReference type="Proteomes" id="UP000030764">
    <property type="component" value="Unassembled WGS sequence"/>
</dbReference>
<reference evidence="1 3" key="1">
    <citation type="journal article" date="2014" name="Nat. Genet.">
        <title>Genome and transcriptome of the porcine whipworm Trichuris suis.</title>
        <authorList>
            <person name="Jex A.R."/>
            <person name="Nejsum P."/>
            <person name="Schwarz E.M."/>
            <person name="Hu L."/>
            <person name="Young N.D."/>
            <person name="Hall R.S."/>
            <person name="Korhonen P.K."/>
            <person name="Liao S."/>
            <person name="Thamsborg S."/>
            <person name="Xia J."/>
            <person name="Xu P."/>
            <person name="Wang S."/>
            <person name="Scheerlinck J.P."/>
            <person name="Hofmann A."/>
            <person name="Sternberg P.W."/>
            <person name="Wang J."/>
            <person name="Gasser R.B."/>
        </authorList>
    </citation>
    <scope>NUCLEOTIDE SEQUENCE [LARGE SCALE GENOMIC DNA]</scope>
    <source>
        <strain evidence="2">DCEP-RM93F</strain>
        <strain evidence="1">DCEP-RM93M</strain>
    </source>
</reference>
<dbReference type="EMBL" id="KL367634">
    <property type="protein sequence ID" value="KFD61151.1"/>
    <property type="molecule type" value="Genomic_DNA"/>
</dbReference>